<reference evidence="6 7" key="3">
    <citation type="journal article" date="2008" name="BMC Genomics">
        <title>The genome of the versatile nitrogen fixer Azorhizobium caulinodans ORS571.</title>
        <authorList>
            <person name="Lee KB."/>
            <person name="Backer P.D."/>
            <person name="Aono T."/>
            <person name="Liu CT."/>
            <person name="Suzuki S."/>
            <person name="Suzuki T."/>
            <person name="Kaneko T."/>
            <person name="Yamada M."/>
            <person name="Tabata S."/>
            <person name="Kupfer D.M."/>
            <person name="Najar F.Z."/>
            <person name="Wiley G.B."/>
            <person name="Roe B."/>
            <person name="Binnewies T.T."/>
            <person name="Ussery D.W."/>
            <person name="D'Haeze W."/>
            <person name="Herder J.D."/>
            <person name="Gevers D."/>
            <person name="Vereecke D."/>
            <person name="Holsters M."/>
            <person name="Oyaizu H."/>
        </authorList>
    </citation>
    <scope>NUCLEOTIDE SEQUENCE [LARGE SCALE GENOMIC DNA]</scope>
    <source>
        <strain evidence="7">ATCC 43989 / DSM 5975 / JCM 20966 / LMG 6465 / NBRC 14845 / NCIMB 13405 / ORS 571</strain>
    </source>
</reference>
<dbReference type="GO" id="GO:0003677">
    <property type="term" value="F:DNA binding"/>
    <property type="evidence" value="ECO:0007669"/>
    <property type="project" value="UniProtKB-UniRule"/>
</dbReference>
<evidence type="ECO:0000313" key="7">
    <source>
        <dbReference type="Proteomes" id="UP000000270"/>
    </source>
</evidence>
<dbReference type="InterPro" id="IPR001647">
    <property type="entry name" value="HTH_TetR"/>
</dbReference>
<dbReference type="AlphaFoldDB" id="A8I1H9"/>
<dbReference type="HOGENOM" id="CLU_069356_28_2_5"/>
<dbReference type="InterPro" id="IPR036271">
    <property type="entry name" value="Tet_transcr_reg_TetR-rel_C_sf"/>
</dbReference>
<dbReference type="eggNOG" id="COG1309">
    <property type="taxonomic scope" value="Bacteria"/>
</dbReference>
<evidence type="ECO:0000256" key="4">
    <source>
        <dbReference type="PROSITE-ProRule" id="PRU00335"/>
    </source>
</evidence>
<sequence length="192" mass="20450">MRKSREDTAESRRRILKEASRLYREKGFDGVSVADIMQAAGMTHGGFYRHFPSKEALIAEAMAEAFTDRTAPLTPQGDVSGTGLIRGYIEMYLSQSHLDRPGMGCPIASVGSEAGHVGGSVSEVFNTGIQRVVEGIAAALGGPREEHRAEAVRLLATLVGAVVISRAVGTGSGLRAEVLDAVRKDTEIARLL</sequence>
<dbReference type="PRINTS" id="PR00455">
    <property type="entry name" value="HTHTETR"/>
</dbReference>
<evidence type="ECO:0000256" key="2">
    <source>
        <dbReference type="ARBA" id="ARBA00023125"/>
    </source>
</evidence>
<dbReference type="Gene3D" id="1.10.357.10">
    <property type="entry name" value="Tetracycline Repressor, domain 2"/>
    <property type="match status" value="1"/>
</dbReference>
<evidence type="ECO:0000256" key="1">
    <source>
        <dbReference type="ARBA" id="ARBA00023015"/>
    </source>
</evidence>
<organism evidence="6 7">
    <name type="scientific">Azorhizobium caulinodans (strain ATCC 43989 / DSM 5975 / JCM 20966 / LMG 6465 / NBRC 14845 / NCIMB 13405 / ORS 571)</name>
    <dbReference type="NCBI Taxonomy" id="438753"/>
    <lineage>
        <taxon>Bacteria</taxon>
        <taxon>Pseudomonadati</taxon>
        <taxon>Pseudomonadota</taxon>
        <taxon>Alphaproteobacteria</taxon>
        <taxon>Hyphomicrobiales</taxon>
        <taxon>Xanthobacteraceae</taxon>
        <taxon>Azorhizobium</taxon>
    </lineage>
</organism>
<dbReference type="KEGG" id="azc:AZC_1378"/>
<evidence type="ECO:0000313" key="6">
    <source>
        <dbReference type="EMBL" id="BAF87376.1"/>
    </source>
</evidence>
<evidence type="ECO:0000256" key="3">
    <source>
        <dbReference type="ARBA" id="ARBA00023163"/>
    </source>
</evidence>
<dbReference type="STRING" id="438753.AZC_1378"/>
<dbReference type="RefSeq" id="WP_012169906.1">
    <property type="nucleotide sequence ID" value="NC_009937.1"/>
</dbReference>
<keyword evidence="7" id="KW-1185">Reference proteome</keyword>
<reference evidence="6 7" key="4">
    <citation type="journal article" date="2009" name="Appl. Environ. Microbiol.">
        <title>Comparative genome-wide transcriptional profiling of Azorhizobium caulinodans ORS571 grown under free-living and symbiotic conditions.</title>
        <authorList>
            <person name="Tsukada S."/>
            <person name="Aono T."/>
            <person name="Akiba N."/>
            <person name="Lee KB."/>
            <person name="Liu CT."/>
            <person name="Toyazaki H."/>
            <person name="Oyaizu H."/>
        </authorList>
    </citation>
    <scope>NUCLEOTIDE SEQUENCE [LARGE SCALE GENOMIC DNA]</scope>
    <source>
        <strain evidence="7">ATCC 43989 / DSM 5975 / JCM 20966 / LMG 6465 / NBRC 14845 / NCIMB 13405 / ORS 571</strain>
    </source>
</reference>
<reference evidence="6 7" key="6">
    <citation type="journal article" date="2011" name="Appl. Environ. Microbiol.">
        <title>Involvement of the azorhizobial chromosome partition gene (parA) in the onset of bacteroid differentiation during Sesbania rostrata stem nodule development.</title>
        <authorList>
            <person name="Liu CT."/>
            <person name="Lee KB."/>
            <person name="Wang YS."/>
            <person name="Peng MH."/>
            <person name="Lee KT."/>
            <person name="Suzuki S."/>
            <person name="Suzuki T."/>
            <person name="Oyaizu H."/>
        </authorList>
    </citation>
    <scope>NUCLEOTIDE SEQUENCE [LARGE SCALE GENOMIC DNA]</scope>
    <source>
        <strain evidence="7">ATCC 43989 / DSM 5975 / JCM 20966 / LMG 6465 / NBRC 14845 / NCIMB 13405 / ORS 571</strain>
    </source>
</reference>
<reference evidence="6 7" key="1">
    <citation type="journal article" date="2007" name="Appl. Environ. Microbiol.">
        <title>Rhizobial factors required for stem nodule maturation and maintenance in Sesbania rostrata-Azorhizobium caulinodans ORS571 symbiosis.</title>
        <authorList>
            <person name="Suzuki S."/>
            <person name="Aono T."/>
            <person name="Lee KB."/>
            <person name="Suzuki T."/>
            <person name="Liu CT."/>
            <person name="Miwa H."/>
            <person name="Wakao S."/>
            <person name="Iki T."/>
            <person name="Oyaizu H."/>
        </authorList>
    </citation>
    <scope>NUCLEOTIDE SEQUENCE [LARGE SCALE GENOMIC DNA]</scope>
    <source>
        <strain evidence="7">ATCC 43989 / DSM 5975 / JCM 20966 / LMG 6465 / NBRC 14845 / NCIMB 13405 / ORS 571</strain>
    </source>
</reference>
<dbReference type="PANTHER" id="PTHR47506">
    <property type="entry name" value="TRANSCRIPTIONAL REGULATORY PROTEIN"/>
    <property type="match status" value="1"/>
</dbReference>
<dbReference type="Proteomes" id="UP000000270">
    <property type="component" value="Chromosome"/>
</dbReference>
<dbReference type="EMBL" id="AP009384">
    <property type="protein sequence ID" value="BAF87376.1"/>
    <property type="molecule type" value="Genomic_DNA"/>
</dbReference>
<reference evidence="6 7" key="5">
    <citation type="journal article" date="2010" name="Appl. Environ. Microbiol.">
        <title>phrR-like gene praR of Azorhizobium caulinodans ORS571 is essential for symbiosis with Sesbania rostrata and is involved in expression of reb genes.</title>
        <authorList>
            <person name="Akiba N."/>
            <person name="Aono T."/>
            <person name="Toyazaki H."/>
            <person name="Sato S."/>
            <person name="Oyaizu H."/>
        </authorList>
    </citation>
    <scope>NUCLEOTIDE SEQUENCE [LARGE SCALE GENOMIC DNA]</scope>
    <source>
        <strain evidence="7">ATCC 43989 / DSM 5975 / JCM 20966 / LMG 6465 / NBRC 14845 / NCIMB 13405 / ORS 571</strain>
    </source>
</reference>
<dbReference type="Gene3D" id="1.10.10.60">
    <property type="entry name" value="Homeodomain-like"/>
    <property type="match status" value="1"/>
</dbReference>
<dbReference type="PROSITE" id="PS50977">
    <property type="entry name" value="HTH_TETR_2"/>
    <property type="match status" value="1"/>
</dbReference>
<dbReference type="SUPFAM" id="SSF46689">
    <property type="entry name" value="Homeodomain-like"/>
    <property type="match status" value="1"/>
</dbReference>
<gene>
    <name evidence="6" type="primary">tetR</name>
    <name evidence="6" type="ordered locus">AZC_1378</name>
</gene>
<dbReference type="SUPFAM" id="SSF48498">
    <property type="entry name" value="Tetracyclin repressor-like, C-terminal domain"/>
    <property type="match status" value="1"/>
</dbReference>
<feature type="DNA-binding region" description="H-T-H motif" evidence="4">
    <location>
        <begin position="32"/>
        <end position="51"/>
    </location>
</feature>
<name>A8I1H9_AZOC5</name>
<dbReference type="Pfam" id="PF00440">
    <property type="entry name" value="TetR_N"/>
    <property type="match status" value="1"/>
</dbReference>
<feature type="domain" description="HTH tetR-type" evidence="5">
    <location>
        <begin position="9"/>
        <end position="69"/>
    </location>
</feature>
<keyword evidence="1" id="KW-0805">Transcription regulation</keyword>
<accession>A8I1H9</accession>
<evidence type="ECO:0000259" key="5">
    <source>
        <dbReference type="PROSITE" id="PS50977"/>
    </source>
</evidence>
<proteinExistence type="predicted"/>
<protein>
    <submittedName>
        <fullName evidence="6">Transcriptional regulator</fullName>
    </submittedName>
</protein>
<keyword evidence="2 4" id="KW-0238">DNA-binding</keyword>
<dbReference type="InterPro" id="IPR009057">
    <property type="entry name" value="Homeodomain-like_sf"/>
</dbReference>
<dbReference type="PANTHER" id="PTHR47506:SF7">
    <property type="entry name" value="TRANSCRIPTIONAL REGULATORY PROTEIN"/>
    <property type="match status" value="1"/>
</dbReference>
<keyword evidence="3" id="KW-0804">Transcription</keyword>
<reference evidence="7" key="2">
    <citation type="submission" date="2007-04" db="EMBL/GenBank/DDBJ databases">
        <title>Complete genome sequence of the nitrogen-fixing bacterium Azorhizobium caulinodans ORS571.</title>
        <authorList>
            <person name="Lee K.B."/>
            <person name="Backer P.D."/>
            <person name="Aono T."/>
            <person name="Liu C.T."/>
            <person name="Suzuki S."/>
            <person name="Suzuki T."/>
            <person name="Kaneko T."/>
            <person name="Yamada M."/>
            <person name="Tabata S."/>
            <person name="Kupfer D.M."/>
            <person name="Najar F.Z."/>
            <person name="Wiley G.B."/>
            <person name="Roe B."/>
            <person name="Binnewies T."/>
            <person name="Ussery D."/>
            <person name="Vereecke D."/>
            <person name="Gevers D."/>
            <person name="Holsters M."/>
            <person name="Oyaizu H."/>
        </authorList>
    </citation>
    <scope>NUCLEOTIDE SEQUENCE [LARGE SCALE GENOMIC DNA]</scope>
    <source>
        <strain evidence="7">ATCC 43989 / DSM 5975 / JCM 20966 / LMG 6465 / NBRC 14845 / NCIMB 13405 / ORS 571</strain>
    </source>
</reference>